<dbReference type="NCBIfam" id="TIGR02799">
    <property type="entry name" value="thio_ybgC"/>
    <property type="match status" value="1"/>
</dbReference>
<evidence type="ECO:0000313" key="3">
    <source>
        <dbReference type="EMBL" id="KGF32594.1"/>
    </source>
</evidence>
<dbReference type="AlphaFoldDB" id="A0A096BHI9"/>
<dbReference type="PANTHER" id="PTHR31793:SF37">
    <property type="entry name" value="ACYL-COA THIOESTER HYDROLASE YBGC"/>
    <property type="match status" value="1"/>
</dbReference>
<accession>A0A096BHI9</accession>
<dbReference type="PIRSF" id="PIRSF003230">
    <property type="entry name" value="YbgC"/>
    <property type="match status" value="1"/>
</dbReference>
<dbReference type="FunFam" id="3.10.129.10:FF:000004">
    <property type="entry name" value="Tol-pal system-associated acyl-CoA thioesterase"/>
    <property type="match status" value="1"/>
</dbReference>
<dbReference type="GO" id="GO:0047617">
    <property type="term" value="F:fatty acyl-CoA hydrolase activity"/>
    <property type="evidence" value="ECO:0007669"/>
    <property type="project" value="TreeGrafter"/>
</dbReference>
<keyword evidence="2" id="KW-0378">Hydrolase</keyword>
<evidence type="ECO:0000256" key="1">
    <source>
        <dbReference type="ARBA" id="ARBA00005953"/>
    </source>
</evidence>
<dbReference type="RefSeq" id="WP_018025510.1">
    <property type="nucleotide sequence ID" value="NZ_JRNI01000001.1"/>
</dbReference>
<dbReference type="SUPFAM" id="SSF54637">
    <property type="entry name" value="Thioesterase/thiol ester dehydrase-isomerase"/>
    <property type="match status" value="1"/>
</dbReference>
<reference evidence="3 4" key="1">
    <citation type="submission" date="2014-07" db="EMBL/GenBank/DDBJ databases">
        <authorList>
            <person name="McCorrison J."/>
            <person name="Sanka R."/>
            <person name="Torralba M."/>
            <person name="Gillis M."/>
            <person name="Haft D.H."/>
            <person name="Methe B."/>
            <person name="Sutton G."/>
            <person name="Nelson K.E."/>
        </authorList>
    </citation>
    <scope>NUCLEOTIDE SEQUENCE [LARGE SCALE GENOMIC DNA]</scope>
    <source>
        <strain evidence="3 4">DNF00040</strain>
    </source>
</reference>
<dbReference type="InterPro" id="IPR014166">
    <property type="entry name" value="Tol-Pal_acyl-CoA_thioesterase"/>
</dbReference>
<comment type="caution">
    <text evidence="3">The sequence shown here is derived from an EMBL/GenBank/DDBJ whole genome shotgun (WGS) entry which is preliminary data.</text>
</comment>
<name>A0A096BHI9_9BURK</name>
<dbReference type="InterPro" id="IPR029069">
    <property type="entry name" value="HotDog_dom_sf"/>
</dbReference>
<evidence type="ECO:0000313" key="4">
    <source>
        <dbReference type="Proteomes" id="UP000029629"/>
    </source>
</evidence>
<keyword evidence="4" id="KW-1185">Reference proteome</keyword>
<dbReference type="InterPro" id="IPR006684">
    <property type="entry name" value="YbgC/YbaW"/>
</dbReference>
<gene>
    <name evidence="3" type="ORF">HMPREF2130_00120</name>
</gene>
<sequence>MNDTKAHQDESKRFILPVRVYYEDTDAGGVVFYANYLKFFERGRTEWLRNLGVNQAQLAEEQQRIFVVVGTQLRYRSPARLDDLLQINTTLSKVGNSSCSFEQIAERNGEILVESSIQICCVDTQSFKPAPIPADIRSLFLSVQDN</sequence>
<dbReference type="PANTHER" id="PTHR31793">
    <property type="entry name" value="4-HYDROXYBENZOYL-COA THIOESTERASE FAMILY MEMBER"/>
    <property type="match status" value="1"/>
</dbReference>
<dbReference type="Pfam" id="PF13279">
    <property type="entry name" value="4HBT_2"/>
    <property type="match status" value="1"/>
</dbReference>
<dbReference type="Proteomes" id="UP000029629">
    <property type="component" value="Unassembled WGS sequence"/>
</dbReference>
<dbReference type="OrthoDB" id="9808429at2"/>
<organism evidence="3 4">
    <name type="scientific">Oligella urethralis DNF00040</name>
    <dbReference type="NCBI Taxonomy" id="1401065"/>
    <lineage>
        <taxon>Bacteria</taxon>
        <taxon>Pseudomonadati</taxon>
        <taxon>Pseudomonadota</taxon>
        <taxon>Betaproteobacteria</taxon>
        <taxon>Burkholderiales</taxon>
        <taxon>Alcaligenaceae</taxon>
        <taxon>Oligella</taxon>
    </lineage>
</organism>
<comment type="similarity">
    <text evidence="1">Belongs to the 4-hydroxybenzoyl-CoA thioesterase family.</text>
</comment>
<dbReference type="Gene3D" id="3.10.129.10">
    <property type="entry name" value="Hotdog Thioesterase"/>
    <property type="match status" value="1"/>
</dbReference>
<dbReference type="EMBL" id="JRNI01000001">
    <property type="protein sequence ID" value="KGF32594.1"/>
    <property type="molecule type" value="Genomic_DNA"/>
</dbReference>
<dbReference type="CDD" id="cd00586">
    <property type="entry name" value="4HBT"/>
    <property type="match status" value="1"/>
</dbReference>
<proteinExistence type="inferred from homology"/>
<dbReference type="InterPro" id="IPR050563">
    <property type="entry name" value="4-hydroxybenzoyl-CoA_TE"/>
</dbReference>
<evidence type="ECO:0000256" key="2">
    <source>
        <dbReference type="ARBA" id="ARBA00022801"/>
    </source>
</evidence>
<protein>
    <submittedName>
        <fullName evidence="3">Acyl-CoA thioesterase</fullName>
    </submittedName>
</protein>
<dbReference type="eggNOG" id="COG0824">
    <property type="taxonomic scope" value="Bacteria"/>
</dbReference>
<dbReference type="NCBIfam" id="TIGR00051">
    <property type="entry name" value="YbgC/FadM family acyl-CoA thioesterase"/>
    <property type="match status" value="1"/>
</dbReference>
<dbReference type="GeneID" id="93426957"/>